<proteinExistence type="predicted"/>
<comment type="caution">
    <text evidence="7">The sequence shown here is derived from an EMBL/GenBank/DDBJ whole genome shotgun (WGS) entry which is preliminary data.</text>
</comment>
<dbReference type="GO" id="GO:0004252">
    <property type="term" value="F:serine-type endopeptidase activity"/>
    <property type="evidence" value="ECO:0007669"/>
    <property type="project" value="InterPro"/>
</dbReference>
<dbReference type="PANTHER" id="PTHR43731">
    <property type="entry name" value="RHOMBOID PROTEASE"/>
    <property type="match status" value="1"/>
</dbReference>
<dbReference type="InterPro" id="IPR050925">
    <property type="entry name" value="Rhomboid_protease_S54"/>
</dbReference>
<feature type="domain" description="Peptidase S54 rhomboid" evidence="6">
    <location>
        <begin position="173"/>
        <end position="312"/>
    </location>
</feature>
<dbReference type="GO" id="GO:0016020">
    <property type="term" value="C:membrane"/>
    <property type="evidence" value="ECO:0007669"/>
    <property type="project" value="UniProtKB-SubCell"/>
</dbReference>
<evidence type="ECO:0000256" key="1">
    <source>
        <dbReference type="ARBA" id="ARBA00004141"/>
    </source>
</evidence>
<gene>
    <name evidence="7" type="ORF">CDCA_CDCA18G4482</name>
</gene>
<sequence length="351" mass="38061">MRKSGKWSVGFVSACSVQCAVTPSHRVVCRDRPTPNTRRETRCGGSRCSALNDPLSGGGSNDRPPPSTPRRGRRRWWPFDGDDGDNRLPSPHLLLLIASSRRAPSLRKWRPRRRGRGDARAVRCPGRDYCVTRDASVTDALTVITIASFVLQMLAGSSWVMAGAKVNDAIRAGEYHRLITPLFLHGNALHLLVNVSSLRSLGPQVEATHGHWRYALLYLCSGLAGNALSYRASPAASVGASSAIFGLVGALGTFYAQNGDFYGRPYSQMVLRNVAWVTVLNFAQGVAPGSRIDNYGHLGGLLGGALFGALFGPRLFLAPGGRIVDIPVVRGVTHAMWSGEWRWPLLLPPRS</sequence>
<protein>
    <recommendedName>
        <fullName evidence="6">Peptidase S54 rhomboid domain-containing protein</fullName>
    </recommendedName>
</protein>
<feature type="compositionally biased region" description="Basic and acidic residues" evidence="5">
    <location>
        <begin position="29"/>
        <end position="42"/>
    </location>
</feature>
<evidence type="ECO:0000256" key="3">
    <source>
        <dbReference type="ARBA" id="ARBA00022989"/>
    </source>
</evidence>
<accession>A0AAV9J1G5</accession>
<feature type="region of interest" description="Disordered" evidence="5">
    <location>
        <begin position="29"/>
        <end position="81"/>
    </location>
</feature>
<organism evidence="7 8">
    <name type="scientific">Cyanidium caldarium</name>
    <name type="common">Red alga</name>
    <dbReference type="NCBI Taxonomy" id="2771"/>
    <lineage>
        <taxon>Eukaryota</taxon>
        <taxon>Rhodophyta</taxon>
        <taxon>Bangiophyceae</taxon>
        <taxon>Cyanidiales</taxon>
        <taxon>Cyanidiaceae</taxon>
        <taxon>Cyanidium</taxon>
    </lineage>
</organism>
<dbReference type="SUPFAM" id="SSF144091">
    <property type="entry name" value="Rhomboid-like"/>
    <property type="match status" value="1"/>
</dbReference>
<evidence type="ECO:0000256" key="4">
    <source>
        <dbReference type="ARBA" id="ARBA00023136"/>
    </source>
</evidence>
<evidence type="ECO:0000313" key="7">
    <source>
        <dbReference type="EMBL" id="KAK4538457.1"/>
    </source>
</evidence>
<evidence type="ECO:0000259" key="6">
    <source>
        <dbReference type="Pfam" id="PF01694"/>
    </source>
</evidence>
<evidence type="ECO:0000256" key="2">
    <source>
        <dbReference type="ARBA" id="ARBA00022692"/>
    </source>
</evidence>
<dbReference type="EMBL" id="JANCYW010000018">
    <property type="protein sequence ID" value="KAK4538457.1"/>
    <property type="molecule type" value="Genomic_DNA"/>
</dbReference>
<dbReference type="InterPro" id="IPR022764">
    <property type="entry name" value="Peptidase_S54_rhomboid_dom"/>
</dbReference>
<dbReference type="AlphaFoldDB" id="A0AAV9J1G5"/>
<keyword evidence="8" id="KW-1185">Reference proteome</keyword>
<name>A0AAV9J1G5_CYACA</name>
<dbReference type="PANTHER" id="PTHR43731:SF26">
    <property type="entry name" value="RHOMBOID-LIKE PROTEIN 10, CHLOROPLASTIC"/>
    <property type="match status" value="1"/>
</dbReference>
<comment type="subcellular location">
    <subcellularLocation>
        <location evidence="1">Membrane</location>
        <topology evidence="1">Multi-pass membrane protein</topology>
    </subcellularLocation>
</comment>
<dbReference type="Gene3D" id="1.20.1540.10">
    <property type="entry name" value="Rhomboid-like"/>
    <property type="match status" value="1"/>
</dbReference>
<dbReference type="Pfam" id="PF01694">
    <property type="entry name" value="Rhomboid"/>
    <property type="match status" value="1"/>
</dbReference>
<reference evidence="7 8" key="1">
    <citation type="submission" date="2022-07" db="EMBL/GenBank/DDBJ databases">
        <title>Genome-wide signatures of adaptation to extreme environments.</title>
        <authorList>
            <person name="Cho C.H."/>
            <person name="Yoon H.S."/>
        </authorList>
    </citation>
    <scope>NUCLEOTIDE SEQUENCE [LARGE SCALE GENOMIC DNA]</scope>
    <source>
        <strain evidence="7 8">DBV 063 E5</strain>
    </source>
</reference>
<dbReference type="Proteomes" id="UP001301350">
    <property type="component" value="Unassembled WGS sequence"/>
</dbReference>
<keyword evidence="2" id="KW-0812">Transmembrane</keyword>
<dbReference type="InterPro" id="IPR035952">
    <property type="entry name" value="Rhomboid-like_sf"/>
</dbReference>
<evidence type="ECO:0000313" key="8">
    <source>
        <dbReference type="Proteomes" id="UP001301350"/>
    </source>
</evidence>
<keyword evidence="4" id="KW-0472">Membrane</keyword>
<keyword evidence="3" id="KW-1133">Transmembrane helix</keyword>
<evidence type="ECO:0000256" key="5">
    <source>
        <dbReference type="SAM" id="MobiDB-lite"/>
    </source>
</evidence>